<evidence type="ECO:0000313" key="2">
    <source>
        <dbReference type="EMBL" id="CAK0875944.1"/>
    </source>
</evidence>
<protein>
    <submittedName>
        <fullName evidence="2">Uncharacterized protein</fullName>
    </submittedName>
</protein>
<organism evidence="2 3">
    <name type="scientific">Prorocentrum cordatum</name>
    <dbReference type="NCBI Taxonomy" id="2364126"/>
    <lineage>
        <taxon>Eukaryota</taxon>
        <taxon>Sar</taxon>
        <taxon>Alveolata</taxon>
        <taxon>Dinophyceae</taxon>
        <taxon>Prorocentrales</taxon>
        <taxon>Prorocentraceae</taxon>
        <taxon>Prorocentrum</taxon>
    </lineage>
</organism>
<evidence type="ECO:0000313" key="3">
    <source>
        <dbReference type="Proteomes" id="UP001189429"/>
    </source>
</evidence>
<feature type="region of interest" description="Disordered" evidence="1">
    <location>
        <begin position="420"/>
        <end position="449"/>
    </location>
</feature>
<name>A0ABN9VR49_9DINO</name>
<evidence type="ECO:0000256" key="1">
    <source>
        <dbReference type="SAM" id="MobiDB-lite"/>
    </source>
</evidence>
<dbReference type="EMBL" id="CAUYUJ010017576">
    <property type="protein sequence ID" value="CAK0875944.1"/>
    <property type="molecule type" value="Genomic_DNA"/>
</dbReference>
<feature type="compositionally biased region" description="Gly residues" evidence="1">
    <location>
        <begin position="428"/>
        <end position="442"/>
    </location>
</feature>
<accession>A0ABN9VR49</accession>
<proteinExistence type="predicted"/>
<feature type="compositionally biased region" description="Low complexity" evidence="1">
    <location>
        <begin position="323"/>
        <end position="336"/>
    </location>
</feature>
<feature type="region of interest" description="Disordered" evidence="1">
    <location>
        <begin position="320"/>
        <end position="371"/>
    </location>
</feature>
<reference evidence="2" key="1">
    <citation type="submission" date="2023-10" db="EMBL/GenBank/DDBJ databases">
        <authorList>
            <person name="Chen Y."/>
            <person name="Shah S."/>
            <person name="Dougan E. K."/>
            <person name="Thang M."/>
            <person name="Chan C."/>
        </authorList>
    </citation>
    <scope>NUCLEOTIDE SEQUENCE [LARGE SCALE GENOMIC DNA]</scope>
</reference>
<sequence length="449" mass="48898">MAGRALYPGDSVIAGWADIAAVAAWASVPAPILTAYMTALGDPHFNAIPVLAAIPPHIHEAAVASLSPATHVDRMRVCMLVNAARLKLHLPLVDLMPPPAPAVAPAAGMQAAAAAQPAVAGPKVRLSMVLDQVRDMEVPMLDREALAAKSVTRSSRHGPGIYVDFGVWGPHQLRSEGRNKFVAQILQADGTWRSVEIGGPDCFETWEKCWRVFRTGAIMDAVALPSTLDTYAAKFRERVTMFPNSWALAAQADQRRRLEWMVEERRNQEQIAADHPAFSKLDTSMPWNTVFKAAATDPDFWQDEFLTPALKELHAAHTRPSLAFQQPEQPAESAPAAKRRRKADRRQAEPPRPAYGTTPARPADPRLAEQHPDGRWKLAADGKDFCFLWGRDGACVDGQCPNRRSHTCEFCRTGHRTIHCPAHPGWQPRGGKGSKGGKGGGTSKSAASK</sequence>
<comment type="caution">
    <text evidence="2">The sequence shown here is derived from an EMBL/GenBank/DDBJ whole genome shotgun (WGS) entry which is preliminary data.</text>
</comment>
<gene>
    <name evidence="2" type="ORF">PCOR1329_LOCUS60487</name>
</gene>
<keyword evidence="3" id="KW-1185">Reference proteome</keyword>
<dbReference type="Proteomes" id="UP001189429">
    <property type="component" value="Unassembled WGS sequence"/>
</dbReference>